<keyword evidence="1" id="KW-0812">Transmembrane</keyword>
<keyword evidence="1" id="KW-0472">Membrane</keyword>
<proteinExistence type="predicted"/>
<keyword evidence="3" id="KW-1185">Reference proteome</keyword>
<name>A0A3M7TST6_9BACI</name>
<dbReference type="OrthoDB" id="2859451at2"/>
<comment type="caution">
    <text evidence="2">The sequence shown here is derived from an EMBL/GenBank/DDBJ whole genome shotgun (WGS) entry which is preliminary data.</text>
</comment>
<sequence>MNEQTTPKRDKLPSWKTPAAIAMIFLWVTTAFFLWLPSQLDKEEQIAEPDWSVQVYTRENPLREGGDVTLQVFVFDKETKDPVRGADIDASFDFRDDPIILHYVENGLYENVSRISENEVLSGTVTIRMQGAEQTRTFEFPVEPFADEWENISAFYMEKTEAVSQ</sequence>
<accession>A0A3M7TST6</accession>
<evidence type="ECO:0000256" key="1">
    <source>
        <dbReference type="SAM" id="Phobius"/>
    </source>
</evidence>
<dbReference type="AlphaFoldDB" id="A0A3M7TST6"/>
<gene>
    <name evidence="2" type="ORF">EBO34_00580</name>
</gene>
<evidence type="ECO:0000313" key="2">
    <source>
        <dbReference type="EMBL" id="RNA68503.1"/>
    </source>
</evidence>
<dbReference type="EMBL" id="RHIB01000001">
    <property type="protein sequence ID" value="RNA68503.1"/>
    <property type="molecule type" value="Genomic_DNA"/>
</dbReference>
<dbReference type="Proteomes" id="UP000278746">
    <property type="component" value="Unassembled WGS sequence"/>
</dbReference>
<organism evidence="2 3">
    <name type="scientific">Alteribacter keqinensis</name>
    <dbReference type="NCBI Taxonomy" id="2483800"/>
    <lineage>
        <taxon>Bacteria</taxon>
        <taxon>Bacillati</taxon>
        <taxon>Bacillota</taxon>
        <taxon>Bacilli</taxon>
        <taxon>Bacillales</taxon>
        <taxon>Bacillaceae</taxon>
        <taxon>Alteribacter</taxon>
    </lineage>
</organism>
<reference evidence="2 3" key="1">
    <citation type="submission" date="2018-10" db="EMBL/GenBank/DDBJ databases">
        <title>Bacillus Keqinensis sp. nov., a moderately halophilic bacterium isolated from a saline-alkaline lake.</title>
        <authorList>
            <person name="Wang H."/>
        </authorList>
    </citation>
    <scope>NUCLEOTIDE SEQUENCE [LARGE SCALE GENOMIC DNA]</scope>
    <source>
        <strain evidence="2 3">KQ-3</strain>
    </source>
</reference>
<evidence type="ECO:0000313" key="3">
    <source>
        <dbReference type="Proteomes" id="UP000278746"/>
    </source>
</evidence>
<dbReference type="RefSeq" id="WP_122896028.1">
    <property type="nucleotide sequence ID" value="NZ_RHIB01000001.1"/>
</dbReference>
<feature type="transmembrane region" description="Helical" evidence="1">
    <location>
        <begin position="20"/>
        <end position="36"/>
    </location>
</feature>
<protein>
    <submittedName>
        <fullName evidence="2">Uncharacterized protein</fullName>
    </submittedName>
</protein>
<keyword evidence="1" id="KW-1133">Transmembrane helix</keyword>